<name>A0AAN7ZP92_9COLE</name>
<dbReference type="InterPro" id="IPR001568">
    <property type="entry name" value="RNase_T2-like"/>
</dbReference>
<dbReference type="InterPro" id="IPR036430">
    <property type="entry name" value="RNase_T2-like_sf"/>
</dbReference>
<dbReference type="EMBL" id="JAVRBK010000004">
    <property type="protein sequence ID" value="KAK5645473.1"/>
    <property type="molecule type" value="Genomic_DNA"/>
</dbReference>
<dbReference type="SUPFAM" id="SSF55895">
    <property type="entry name" value="Ribonuclease Rh-like"/>
    <property type="match status" value="1"/>
</dbReference>
<feature type="active site" evidence="16">
    <location>
        <position position="77"/>
    </location>
</feature>
<dbReference type="PANTHER" id="PTHR11240">
    <property type="entry name" value="RIBONUCLEASE T2"/>
    <property type="match status" value="1"/>
</dbReference>
<keyword evidence="7" id="KW-0255">Endonuclease</keyword>
<dbReference type="CDD" id="cd01061">
    <property type="entry name" value="RNase_T2_euk"/>
    <property type="match status" value="1"/>
</dbReference>
<evidence type="ECO:0000256" key="3">
    <source>
        <dbReference type="ARBA" id="ARBA00004613"/>
    </source>
</evidence>
<keyword evidence="9" id="KW-0256">Endoplasmic reticulum</keyword>
<dbReference type="Proteomes" id="UP001329430">
    <property type="component" value="Chromosome 4"/>
</dbReference>
<dbReference type="AlphaFoldDB" id="A0AAN7ZP92"/>
<protein>
    <submittedName>
        <fullName evidence="18">Uncharacterized protein</fullName>
    </submittedName>
</protein>
<dbReference type="Gene3D" id="3.90.730.10">
    <property type="entry name" value="Ribonuclease T2-like"/>
    <property type="match status" value="1"/>
</dbReference>
<dbReference type="Pfam" id="PF00445">
    <property type="entry name" value="Ribonuclease_T2"/>
    <property type="match status" value="1"/>
</dbReference>
<organism evidence="18 19">
    <name type="scientific">Pyrocoelia pectoralis</name>
    <dbReference type="NCBI Taxonomy" id="417401"/>
    <lineage>
        <taxon>Eukaryota</taxon>
        <taxon>Metazoa</taxon>
        <taxon>Ecdysozoa</taxon>
        <taxon>Arthropoda</taxon>
        <taxon>Hexapoda</taxon>
        <taxon>Insecta</taxon>
        <taxon>Pterygota</taxon>
        <taxon>Neoptera</taxon>
        <taxon>Endopterygota</taxon>
        <taxon>Coleoptera</taxon>
        <taxon>Polyphaga</taxon>
        <taxon>Elateriformia</taxon>
        <taxon>Elateroidea</taxon>
        <taxon>Lampyridae</taxon>
        <taxon>Lampyrinae</taxon>
        <taxon>Pyrocoelia</taxon>
    </lineage>
</organism>
<gene>
    <name evidence="18" type="ORF">RI129_006773</name>
</gene>
<comment type="subcellular location">
    <subcellularLocation>
        <location evidence="1">Endoplasmic reticulum lumen</location>
    </subcellularLocation>
    <subcellularLocation>
        <location evidence="2">Lysosome</location>
    </subcellularLocation>
    <subcellularLocation>
        <location evidence="3">Secreted</location>
    </subcellularLocation>
</comment>
<keyword evidence="10" id="KW-1015">Disulfide bond</keyword>
<evidence type="ECO:0000256" key="8">
    <source>
        <dbReference type="ARBA" id="ARBA00022801"/>
    </source>
</evidence>
<dbReference type="GO" id="GO:0005788">
    <property type="term" value="C:endoplasmic reticulum lumen"/>
    <property type="evidence" value="ECO:0007669"/>
    <property type="project" value="UniProtKB-SubCell"/>
</dbReference>
<dbReference type="GO" id="GO:0016787">
    <property type="term" value="F:hydrolase activity"/>
    <property type="evidence" value="ECO:0007669"/>
    <property type="project" value="UniProtKB-KW"/>
</dbReference>
<evidence type="ECO:0000256" key="13">
    <source>
        <dbReference type="ARBA" id="ARBA00023239"/>
    </source>
</evidence>
<keyword evidence="12" id="KW-0458">Lysosome</keyword>
<evidence type="ECO:0000313" key="19">
    <source>
        <dbReference type="Proteomes" id="UP001329430"/>
    </source>
</evidence>
<dbReference type="FunFam" id="3.90.730.10:FF:000001">
    <property type="entry name" value="Ribonuclease T2"/>
    <property type="match status" value="1"/>
</dbReference>
<evidence type="ECO:0000256" key="2">
    <source>
        <dbReference type="ARBA" id="ARBA00004371"/>
    </source>
</evidence>
<evidence type="ECO:0000256" key="6">
    <source>
        <dbReference type="ARBA" id="ARBA00022722"/>
    </source>
</evidence>
<feature type="active site" evidence="16">
    <location>
        <position position="129"/>
    </location>
</feature>
<dbReference type="GO" id="GO:0006401">
    <property type="term" value="P:RNA catabolic process"/>
    <property type="evidence" value="ECO:0007669"/>
    <property type="project" value="UniProtKB-ARBA"/>
</dbReference>
<keyword evidence="8" id="KW-0378">Hydrolase</keyword>
<evidence type="ECO:0000313" key="18">
    <source>
        <dbReference type="EMBL" id="KAK5645473.1"/>
    </source>
</evidence>
<keyword evidence="6" id="KW-0540">Nuclease</keyword>
<evidence type="ECO:0000256" key="10">
    <source>
        <dbReference type="ARBA" id="ARBA00023157"/>
    </source>
</evidence>
<evidence type="ECO:0000256" key="17">
    <source>
        <dbReference type="RuleBase" id="RU004328"/>
    </source>
</evidence>
<proteinExistence type="inferred from homology"/>
<evidence type="ECO:0000256" key="9">
    <source>
        <dbReference type="ARBA" id="ARBA00022824"/>
    </source>
</evidence>
<evidence type="ECO:0000256" key="1">
    <source>
        <dbReference type="ARBA" id="ARBA00004319"/>
    </source>
</evidence>
<keyword evidence="19" id="KW-1185">Reference proteome</keyword>
<dbReference type="InterPro" id="IPR033697">
    <property type="entry name" value="Ribonuclease_T2_eukaryotic"/>
</dbReference>
<dbReference type="GO" id="GO:0003723">
    <property type="term" value="F:RNA binding"/>
    <property type="evidence" value="ECO:0007669"/>
    <property type="project" value="InterPro"/>
</dbReference>
<evidence type="ECO:0000256" key="5">
    <source>
        <dbReference type="ARBA" id="ARBA00022525"/>
    </source>
</evidence>
<reference evidence="18 19" key="1">
    <citation type="journal article" date="2024" name="Insects">
        <title>An Improved Chromosome-Level Genome Assembly of the Firefly Pyrocoelia pectoralis.</title>
        <authorList>
            <person name="Fu X."/>
            <person name="Meyer-Rochow V.B."/>
            <person name="Ballantyne L."/>
            <person name="Zhu X."/>
        </authorList>
    </citation>
    <scope>NUCLEOTIDE SEQUENCE [LARGE SCALE GENOMIC DNA]</scope>
    <source>
        <strain evidence="18">XCY_ONT2</strain>
    </source>
</reference>
<evidence type="ECO:0000256" key="12">
    <source>
        <dbReference type="ARBA" id="ARBA00023228"/>
    </source>
</evidence>
<dbReference type="GO" id="GO:0005576">
    <property type="term" value="C:extracellular region"/>
    <property type="evidence" value="ECO:0007669"/>
    <property type="project" value="UniProtKB-SubCell"/>
</dbReference>
<evidence type="ECO:0000256" key="4">
    <source>
        <dbReference type="ARBA" id="ARBA00007469"/>
    </source>
</evidence>
<comment type="similarity">
    <text evidence="4 17">Belongs to the RNase T2 family.</text>
</comment>
<feature type="active site" evidence="16">
    <location>
        <position position="133"/>
    </location>
</feature>
<comment type="catalytic activity">
    <reaction evidence="15">
        <text>an adenylyl-uridine-RNA = a 3'-end 2',3'-cyclophospho-AMP-RNA + a 5'-end dephospho-uridine-RNA</text>
        <dbReference type="Rhea" id="RHEA:81383"/>
        <dbReference type="Rhea" id="RHEA-COMP:17356"/>
        <dbReference type="Rhea" id="RHEA-COMP:19675"/>
        <dbReference type="Rhea" id="RHEA-COMP:19676"/>
        <dbReference type="ChEBI" id="CHEBI:173224"/>
        <dbReference type="ChEBI" id="CHEBI:231879"/>
        <dbReference type="ChEBI" id="CHEBI:231881"/>
    </reaction>
    <physiologicalReaction direction="left-to-right" evidence="15">
        <dbReference type="Rhea" id="RHEA:81384"/>
    </physiologicalReaction>
</comment>
<keyword evidence="5" id="KW-0964">Secreted</keyword>
<keyword evidence="13" id="KW-0456">Lyase</keyword>
<keyword evidence="11" id="KW-0325">Glycoprotein</keyword>
<dbReference type="PROSITE" id="PS00531">
    <property type="entry name" value="RNASE_T2_2"/>
    <property type="match status" value="1"/>
</dbReference>
<accession>A0AAN7ZP92</accession>
<evidence type="ECO:0000256" key="15">
    <source>
        <dbReference type="ARBA" id="ARBA00052670"/>
    </source>
</evidence>
<dbReference type="GO" id="GO:0033897">
    <property type="term" value="F:ribonuclease T2 activity"/>
    <property type="evidence" value="ECO:0007669"/>
    <property type="project" value="InterPro"/>
</dbReference>
<dbReference type="PANTHER" id="PTHR11240:SF22">
    <property type="entry name" value="RIBONUCLEASE T2"/>
    <property type="match status" value="1"/>
</dbReference>
<evidence type="ECO:0000256" key="14">
    <source>
        <dbReference type="ARBA" id="ARBA00051280"/>
    </source>
</evidence>
<dbReference type="InterPro" id="IPR033130">
    <property type="entry name" value="RNase_T2_His_AS_2"/>
</dbReference>
<comment type="caution">
    <text evidence="18">The sequence shown here is derived from an EMBL/GenBank/DDBJ whole genome shotgun (WGS) entry which is preliminary data.</text>
</comment>
<evidence type="ECO:0000256" key="16">
    <source>
        <dbReference type="PIRSR" id="PIRSR633697-1"/>
    </source>
</evidence>
<comment type="catalytic activity">
    <reaction evidence="14">
        <text>a guanylyl-uridine-RNA = a 3'-end 2',3'-cyclophospho-GMP-RNA + a 5'-end dephospho-uridine-RNA</text>
        <dbReference type="Rhea" id="RHEA:81323"/>
        <dbReference type="Rhea" id="RHEA-COMP:17356"/>
        <dbReference type="Rhea" id="RHEA-COMP:19658"/>
        <dbReference type="Rhea" id="RHEA-COMP:19659"/>
        <dbReference type="ChEBI" id="CHEBI:173224"/>
        <dbReference type="ChEBI" id="CHEBI:231849"/>
        <dbReference type="ChEBI" id="CHEBI:231850"/>
    </reaction>
</comment>
<sequence length="304" mass="35112">MLCRCLFMRQWPVTISVASLIFVLLNFKMDPKPSNSTDWDVIVFTQRWPVTICSQWLKANINNSCLMPTDNSIWTVHGIWPTKSGTRGPWNCNKIHFNESSISEIESDLKKYWINIENNTKPTSFWEHEWDKHGTCAMILPALNTELNFFRKGLEWNKAFNLREMLLSRSIMPSSSGYTIERIYNSVRNAINHNPIMQCVVDKDTKESLLSEIQICLDRSFNVIDCDPVKGFFENVIQAGNVLTDCSLKKVVVYPSHTSLTDGLTEPDVILETNIQSTLDALLESRNYWITIYKTIKFLIWATI</sequence>
<evidence type="ECO:0000256" key="7">
    <source>
        <dbReference type="ARBA" id="ARBA00022759"/>
    </source>
</evidence>
<dbReference type="GO" id="GO:0005764">
    <property type="term" value="C:lysosome"/>
    <property type="evidence" value="ECO:0007669"/>
    <property type="project" value="UniProtKB-SubCell"/>
</dbReference>
<evidence type="ECO:0000256" key="11">
    <source>
        <dbReference type="ARBA" id="ARBA00023180"/>
    </source>
</evidence>